<dbReference type="PANTHER" id="PTHR11831:SF4">
    <property type="entry name" value="SMALL RIBOSOMAL SUBUNIT PROTEIN US4M"/>
    <property type="match status" value="1"/>
</dbReference>
<dbReference type="InterPro" id="IPR036986">
    <property type="entry name" value="S4_RNA-bd_sf"/>
</dbReference>
<reference evidence="11" key="1">
    <citation type="journal article" date="2020" name="mSystems">
        <title>Genome- and Community-Level Interaction Insights into Carbon Utilization and Element Cycling Functions of Hydrothermarchaeota in Hydrothermal Sediment.</title>
        <authorList>
            <person name="Zhou Z."/>
            <person name="Liu Y."/>
            <person name="Xu W."/>
            <person name="Pan J."/>
            <person name="Luo Z.H."/>
            <person name="Li M."/>
        </authorList>
    </citation>
    <scope>NUCLEOTIDE SEQUENCE [LARGE SCALE GENOMIC DNA]</scope>
    <source>
        <strain evidence="11">HyVt-527</strain>
    </source>
</reference>
<dbReference type="SUPFAM" id="SSF55174">
    <property type="entry name" value="Alpha-L RNA-binding motif"/>
    <property type="match status" value="1"/>
</dbReference>
<dbReference type="PROSITE" id="PS50889">
    <property type="entry name" value="S4"/>
    <property type="match status" value="1"/>
</dbReference>
<dbReference type="SMART" id="SM01390">
    <property type="entry name" value="Ribosomal_S4"/>
    <property type="match status" value="1"/>
</dbReference>
<dbReference type="PROSITE" id="PS00632">
    <property type="entry name" value="RIBOSOMAL_S4"/>
    <property type="match status" value="1"/>
</dbReference>
<keyword evidence="4 7" id="KW-0689">Ribosomal protein</keyword>
<dbReference type="Gene3D" id="3.10.290.10">
    <property type="entry name" value="RNA-binding S4 domain"/>
    <property type="match status" value="1"/>
</dbReference>
<comment type="subunit">
    <text evidence="7">Part of the 30S ribosomal subunit. Contacts protein S5. The interaction surface between S4 and S5 is involved in control of translational fidelity.</text>
</comment>
<evidence type="ECO:0000256" key="2">
    <source>
        <dbReference type="ARBA" id="ARBA00022730"/>
    </source>
</evidence>
<dbReference type="SMART" id="SM00363">
    <property type="entry name" value="S4"/>
    <property type="match status" value="1"/>
</dbReference>
<dbReference type="InterPro" id="IPR018079">
    <property type="entry name" value="Ribosomal_uS4_CS"/>
</dbReference>
<feature type="domain" description="RNA-binding S4" evidence="9">
    <location>
        <begin position="94"/>
        <end position="158"/>
    </location>
</feature>
<dbReference type="InterPro" id="IPR005709">
    <property type="entry name" value="Ribosomal_uS4_bac-type"/>
</dbReference>
<dbReference type="CDD" id="cd00165">
    <property type="entry name" value="S4"/>
    <property type="match status" value="1"/>
</dbReference>
<dbReference type="PANTHER" id="PTHR11831">
    <property type="entry name" value="30S 40S RIBOSOMAL PROTEIN"/>
    <property type="match status" value="1"/>
</dbReference>
<evidence type="ECO:0000256" key="4">
    <source>
        <dbReference type="ARBA" id="ARBA00022980"/>
    </source>
</evidence>
<evidence type="ECO:0000259" key="9">
    <source>
        <dbReference type="SMART" id="SM00363"/>
    </source>
</evidence>
<dbReference type="Pfam" id="PF01479">
    <property type="entry name" value="S4"/>
    <property type="match status" value="1"/>
</dbReference>
<dbReference type="HAMAP" id="MF_01306_B">
    <property type="entry name" value="Ribosomal_uS4_B"/>
    <property type="match status" value="1"/>
</dbReference>
<evidence type="ECO:0000256" key="3">
    <source>
        <dbReference type="ARBA" id="ARBA00022884"/>
    </source>
</evidence>
<evidence type="ECO:0000256" key="8">
    <source>
        <dbReference type="RuleBase" id="RU003699"/>
    </source>
</evidence>
<dbReference type="GO" id="GO:0019843">
    <property type="term" value="F:rRNA binding"/>
    <property type="evidence" value="ECO:0007669"/>
    <property type="project" value="UniProtKB-UniRule"/>
</dbReference>
<dbReference type="AlphaFoldDB" id="A0A7V5UF59"/>
<comment type="function">
    <text evidence="7">One of the primary rRNA binding proteins, it binds directly to 16S rRNA where it nucleates assembly of the body of the 30S subunit.</text>
</comment>
<evidence type="ECO:0000259" key="10">
    <source>
        <dbReference type="SMART" id="SM01390"/>
    </source>
</evidence>
<protein>
    <recommendedName>
        <fullName evidence="6 7">Small ribosomal subunit protein uS4</fullName>
    </recommendedName>
</protein>
<evidence type="ECO:0000256" key="1">
    <source>
        <dbReference type="ARBA" id="ARBA00007465"/>
    </source>
</evidence>
<organism evidence="11">
    <name type="scientific">Caldithrix abyssi</name>
    <dbReference type="NCBI Taxonomy" id="187145"/>
    <lineage>
        <taxon>Bacteria</taxon>
        <taxon>Pseudomonadati</taxon>
        <taxon>Calditrichota</taxon>
        <taxon>Calditrichia</taxon>
        <taxon>Calditrichales</taxon>
        <taxon>Calditrichaceae</taxon>
        <taxon>Caldithrix</taxon>
    </lineage>
</organism>
<dbReference type="FunFam" id="1.10.1050.10:FF:000001">
    <property type="entry name" value="30S ribosomal protein S4"/>
    <property type="match status" value="1"/>
</dbReference>
<comment type="caution">
    <text evidence="11">The sequence shown here is derived from an EMBL/GenBank/DDBJ whole genome shotgun (WGS) entry which is preliminary data.</text>
</comment>
<accession>A0A7V5UF59</accession>
<sequence>MARYTGPRGKIARKFGENIFGNPKFDKLLNKKPYPPGQHGQARRKLSDYALQLREKQKLKYMYGMLEKQFRIFFKKAERMKGVTGENLLQLLESRLDNTVYRLGFAVSRAQARQMVVHRHIMVNGKVVNIPSYILKPGDVVQVREKSRRLSMFHDALKRVRAENIYPWLELDKAQMKGTFVEKPQRADIPVNVQENMIVELYSK</sequence>
<dbReference type="GO" id="GO:0003735">
    <property type="term" value="F:structural constituent of ribosome"/>
    <property type="evidence" value="ECO:0007669"/>
    <property type="project" value="InterPro"/>
</dbReference>
<dbReference type="FunFam" id="3.10.290.10:FF:000001">
    <property type="entry name" value="30S ribosomal protein S4"/>
    <property type="match status" value="1"/>
</dbReference>
<dbReference type="InterPro" id="IPR002942">
    <property type="entry name" value="S4_RNA-bd"/>
</dbReference>
<dbReference type="GO" id="GO:0006412">
    <property type="term" value="P:translation"/>
    <property type="evidence" value="ECO:0007669"/>
    <property type="project" value="UniProtKB-UniRule"/>
</dbReference>
<proteinExistence type="inferred from homology"/>
<dbReference type="InterPro" id="IPR022801">
    <property type="entry name" value="Ribosomal_uS4"/>
</dbReference>
<evidence type="ECO:0000256" key="6">
    <source>
        <dbReference type="ARBA" id="ARBA00035254"/>
    </source>
</evidence>
<dbReference type="NCBIfam" id="TIGR01017">
    <property type="entry name" value="rpsD_bact"/>
    <property type="match status" value="1"/>
</dbReference>
<dbReference type="NCBIfam" id="NF003717">
    <property type="entry name" value="PRK05327.1"/>
    <property type="match status" value="1"/>
</dbReference>
<keyword evidence="3 7" id="KW-0694">RNA-binding</keyword>
<dbReference type="GO" id="GO:0042274">
    <property type="term" value="P:ribosomal small subunit biogenesis"/>
    <property type="evidence" value="ECO:0007669"/>
    <property type="project" value="TreeGrafter"/>
</dbReference>
<feature type="domain" description="Small ribosomal subunit protein uS4 N-terminal" evidence="10">
    <location>
        <begin position="3"/>
        <end position="93"/>
    </location>
</feature>
<dbReference type="Pfam" id="PF00163">
    <property type="entry name" value="Ribosomal_S4"/>
    <property type="match status" value="1"/>
</dbReference>
<keyword evidence="2 7" id="KW-0699">rRNA-binding</keyword>
<keyword evidence="5 7" id="KW-0687">Ribonucleoprotein</keyword>
<dbReference type="EMBL" id="DROD01000479">
    <property type="protein sequence ID" value="HHJ52978.1"/>
    <property type="molecule type" value="Genomic_DNA"/>
</dbReference>
<dbReference type="Proteomes" id="UP000886124">
    <property type="component" value="Unassembled WGS sequence"/>
</dbReference>
<dbReference type="Gene3D" id="1.10.1050.10">
    <property type="entry name" value="Ribosomal Protein S4 Delta 41, Chain A, domain 1"/>
    <property type="match status" value="1"/>
</dbReference>
<gene>
    <name evidence="7" type="primary">rpsD</name>
    <name evidence="11" type="ORF">ENJ89_07265</name>
</gene>
<evidence type="ECO:0000256" key="7">
    <source>
        <dbReference type="HAMAP-Rule" id="MF_01306"/>
    </source>
</evidence>
<evidence type="ECO:0000313" key="11">
    <source>
        <dbReference type="EMBL" id="HHJ52978.1"/>
    </source>
</evidence>
<comment type="function">
    <text evidence="7">With S5 and S12 plays an important role in translational accuracy.</text>
</comment>
<comment type="similarity">
    <text evidence="1 7 8">Belongs to the universal ribosomal protein uS4 family.</text>
</comment>
<dbReference type="InterPro" id="IPR001912">
    <property type="entry name" value="Ribosomal_uS4_N"/>
</dbReference>
<evidence type="ECO:0000256" key="5">
    <source>
        <dbReference type="ARBA" id="ARBA00023274"/>
    </source>
</evidence>
<name>A0A7V5UF59_CALAY</name>
<dbReference type="GO" id="GO:0015935">
    <property type="term" value="C:small ribosomal subunit"/>
    <property type="evidence" value="ECO:0007669"/>
    <property type="project" value="InterPro"/>
</dbReference>